<sequence length="399" mass="40240">MLPVLTRYLSAAVGARLADEGARVSLVLLAIEQTGRPAVGGLLVAALMVPHVAAAPLAGAAADRARRRKPLYLVAFAVHALSLTGAALLVGPATWAAAILLFTGGCLAPLLFGGLSSLLRELVPGDPARAFGFDATTYSVAGIVGPALAATVAGFAGATWSVITLAGFAVLGAAAFLTLPLPPRPSGVRPARPAKPLAAFSVMADRPRLGAVTVTTGLSQFGFGALPLAAAAIATTRHDPPLTGVIMAVTAAGSLTGSLLTTRIRAFHRRPERTLLICTAVLSVPFLAAAFRPGAWPLIAMAGLLMGPITVALFSVRDRESPPEVRTQVFTLGAGIKVTSAAAGAAVGGLLSGTGPALLLTVIAGGQLLAALTGTLILRRAGDRADRSDDPHPSVSRSA</sequence>
<feature type="transmembrane region" description="Helical" evidence="6">
    <location>
        <begin position="38"/>
        <end position="59"/>
    </location>
</feature>
<evidence type="ECO:0000256" key="1">
    <source>
        <dbReference type="ARBA" id="ARBA00004651"/>
    </source>
</evidence>
<organism evidence="8 9">
    <name type="scientific">Actinoplanes sichuanensis</name>
    <dbReference type="NCBI Taxonomy" id="512349"/>
    <lineage>
        <taxon>Bacteria</taxon>
        <taxon>Bacillati</taxon>
        <taxon>Actinomycetota</taxon>
        <taxon>Actinomycetes</taxon>
        <taxon>Micromonosporales</taxon>
        <taxon>Micromonosporaceae</taxon>
        <taxon>Actinoplanes</taxon>
    </lineage>
</organism>
<evidence type="ECO:0000259" key="7">
    <source>
        <dbReference type="PROSITE" id="PS50850"/>
    </source>
</evidence>
<feature type="transmembrane region" description="Helical" evidence="6">
    <location>
        <begin position="357"/>
        <end position="378"/>
    </location>
</feature>
<comment type="caution">
    <text evidence="8">The sequence shown here is derived from an EMBL/GenBank/DDBJ whole genome shotgun (WGS) entry which is preliminary data.</text>
</comment>
<dbReference type="Proteomes" id="UP001597183">
    <property type="component" value="Unassembled WGS sequence"/>
</dbReference>
<reference evidence="9" key="1">
    <citation type="journal article" date="2019" name="Int. J. Syst. Evol. Microbiol.">
        <title>The Global Catalogue of Microorganisms (GCM) 10K type strain sequencing project: providing services to taxonomists for standard genome sequencing and annotation.</title>
        <authorList>
            <consortium name="The Broad Institute Genomics Platform"/>
            <consortium name="The Broad Institute Genome Sequencing Center for Infectious Disease"/>
            <person name="Wu L."/>
            <person name="Ma J."/>
        </authorList>
    </citation>
    <scope>NUCLEOTIDE SEQUENCE [LARGE SCALE GENOMIC DNA]</scope>
    <source>
        <strain evidence="9">CCM 7526</strain>
    </source>
</reference>
<protein>
    <submittedName>
        <fullName evidence="8">MFS transporter</fullName>
    </submittedName>
</protein>
<dbReference type="RefSeq" id="WP_317796301.1">
    <property type="nucleotide sequence ID" value="NZ_AP028461.1"/>
</dbReference>
<keyword evidence="3 6" id="KW-0812">Transmembrane</keyword>
<evidence type="ECO:0000256" key="3">
    <source>
        <dbReference type="ARBA" id="ARBA00022692"/>
    </source>
</evidence>
<feature type="transmembrane region" description="Helical" evidence="6">
    <location>
        <begin position="241"/>
        <end position="262"/>
    </location>
</feature>
<dbReference type="InterPro" id="IPR020846">
    <property type="entry name" value="MFS_dom"/>
</dbReference>
<keyword evidence="9" id="KW-1185">Reference proteome</keyword>
<evidence type="ECO:0000313" key="8">
    <source>
        <dbReference type="EMBL" id="MFD1372261.1"/>
    </source>
</evidence>
<keyword evidence="4 6" id="KW-1133">Transmembrane helix</keyword>
<feature type="domain" description="Major facilitator superfamily (MFS) profile" evidence="7">
    <location>
        <begin position="1"/>
        <end position="184"/>
    </location>
</feature>
<dbReference type="InterPro" id="IPR036259">
    <property type="entry name" value="MFS_trans_sf"/>
</dbReference>
<feature type="transmembrane region" description="Helical" evidence="6">
    <location>
        <begin position="298"/>
        <end position="317"/>
    </location>
</feature>
<dbReference type="Gene3D" id="1.20.1250.20">
    <property type="entry name" value="MFS general substrate transporter like domains"/>
    <property type="match status" value="1"/>
</dbReference>
<feature type="transmembrane region" description="Helical" evidence="6">
    <location>
        <begin position="274"/>
        <end position="292"/>
    </location>
</feature>
<dbReference type="PANTHER" id="PTHR23513">
    <property type="entry name" value="INTEGRAL MEMBRANE EFFLUX PROTEIN-RELATED"/>
    <property type="match status" value="1"/>
</dbReference>
<keyword evidence="5 6" id="KW-0472">Membrane</keyword>
<feature type="transmembrane region" description="Helical" evidence="6">
    <location>
        <begin position="95"/>
        <end position="119"/>
    </location>
</feature>
<dbReference type="EMBL" id="JBHTMK010000055">
    <property type="protein sequence ID" value="MFD1372261.1"/>
    <property type="molecule type" value="Genomic_DNA"/>
</dbReference>
<evidence type="ECO:0000313" key="9">
    <source>
        <dbReference type="Proteomes" id="UP001597183"/>
    </source>
</evidence>
<keyword evidence="2" id="KW-1003">Cell membrane</keyword>
<gene>
    <name evidence="8" type="ORF">ACFQ5G_43655</name>
</gene>
<dbReference type="InterPro" id="IPR011701">
    <property type="entry name" value="MFS"/>
</dbReference>
<evidence type="ECO:0000256" key="6">
    <source>
        <dbReference type="SAM" id="Phobius"/>
    </source>
</evidence>
<feature type="transmembrane region" description="Helical" evidence="6">
    <location>
        <begin position="131"/>
        <end position="152"/>
    </location>
</feature>
<accession>A0ABW4AQ39</accession>
<evidence type="ECO:0000256" key="2">
    <source>
        <dbReference type="ARBA" id="ARBA00022475"/>
    </source>
</evidence>
<evidence type="ECO:0000256" key="4">
    <source>
        <dbReference type="ARBA" id="ARBA00022989"/>
    </source>
</evidence>
<dbReference type="PROSITE" id="PS50850">
    <property type="entry name" value="MFS"/>
    <property type="match status" value="1"/>
</dbReference>
<feature type="transmembrane region" description="Helical" evidence="6">
    <location>
        <begin position="209"/>
        <end position="235"/>
    </location>
</feature>
<dbReference type="Pfam" id="PF07690">
    <property type="entry name" value="MFS_1"/>
    <property type="match status" value="1"/>
</dbReference>
<dbReference type="PANTHER" id="PTHR23513:SF11">
    <property type="entry name" value="STAPHYLOFERRIN A TRANSPORTER"/>
    <property type="match status" value="1"/>
</dbReference>
<name>A0ABW4AQ39_9ACTN</name>
<feature type="transmembrane region" description="Helical" evidence="6">
    <location>
        <begin position="329"/>
        <end position="351"/>
    </location>
</feature>
<comment type="subcellular location">
    <subcellularLocation>
        <location evidence="1">Cell membrane</location>
        <topology evidence="1">Multi-pass membrane protein</topology>
    </subcellularLocation>
</comment>
<proteinExistence type="predicted"/>
<dbReference type="SUPFAM" id="SSF103473">
    <property type="entry name" value="MFS general substrate transporter"/>
    <property type="match status" value="1"/>
</dbReference>
<feature type="transmembrane region" description="Helical" evidence="6">
    <location>
        <begin position="71"/>
        <end position="89"/>
    </location>
</feature>
<feature type="transmembrane region" description="Helical" evidence="6">
    <location>
        <begin position="158"/>
        <end position="179"/>
    </location>
</feature>
<evidence type="ECO:0000256" key="5">
    <source>
        <dbReference type="ARBA" id="ARBA00023136"/>
    </source>
</evidence>